<evidence type="ECO:0000256" key="8">
    <source>
        <dbReference type="ARBA" id="ARBA00023126"/>
    </source>
</evidence>
<evidence type="ECO:0000256" key="10">
    <source>
        <dbReference type="HAMAP-Rule" id="MF_00493"/>
    </source>
</evidence>
<dbReference type="InterPro" id="IPR001585">
    <property type="entry name" value="TAL/FSA"/>
</dbReference>
<evidence type="ECO:0000256" key="9">
    <source>
        <dbReference type="ARBA" id="ARBA00023270"/>
    </source>
</evidence>
<feature type="active site" description="Schiff-base intermediate with substrate" evidence="10">
    <location>
        <position position="148"/>
    </location>
</feature>
<dbReference type="HAMAP" id="MF_00493">
    <property type="entry name" value="Transaldolase_2"/>
    <property type="match status" value="1"/>
</dbReference>
<dbReference type="GO" id="GO:0005737">
    <property type="term" value="C:cytoplasm"/>
    <property type="evidence" value="ECO:0007669"/>
    <property type="project" value="UniProtKB-SubCell"/>
</dbReference>
<evidence type="ECO:0000256" key="1">
    <source>
        <dbReference type="ARBA" id="ARBA00003518"/>
    </source>
</evidence>
<dbReference type="PANTHER" id="PTHR10683:SF31">
    <property type="entry name" value="TRANSALDOLASE"/>
    <property type="match status" value="1"/>
</dbReference>
<keyword evidence="6 10" id="KW-0963">Cytoplasm</keyword>
<dbReference type="GO" id="GO:0005975">
    <property type="term" value="P:carbohydrate metabolic process"/>
    <property type="evidence" value="ECO:0007669"/>
    <property type="project" value="InterPro"/>
</dbReference>
<evidence type="ECO:0000256" key="4">
    <source>
        <dbReference type="ARBA" id="ARBA00008426"/>
    </source>
</evidence>
<protein>
    <recommendedName>
        <fullName evidence="5 10">Transaldolase</fullName>
        <ecNumber evidence="5 10">2.2.1.2</ecNumber>
    </recommendedName>
</protein>
<comment type="subcellular location">
    <subcellularLocation>
        <location evidence="2 10">Cytoplasm</location>
    </subcellularLocation>
</comment>
<evidence type="ECO:0000256" key="7">
    <source>
        <dbReference type="ARBA" id="ARBA00022679"/>
    </source>
</evidence>
<evidence type="ECO:0000256" key="5">
    <source>
        <dbReference type="ARBA" id="ARBA00013151"/>
    </source>
</evidence>
<comment type="pathway">
    <text evidence="3 10">Carbohydrate degradation; pentose phosphate pathway; D-glyceraldehyde 3-phosphate and beta-D-fructose 6-phosphate from D-ribose 5-phosphate and D-xylulose 5-phosphate (non-oxidative stage): step 2/3.</text>
</comment>
<dbReference type="GO" id="GO:0004801">
    <property type="term" value="F:transaldolase activity"/>
    <property type="evidence" value="ECO:0007669"/>
    <property type="project" value="UniProtKB-UniRule"/>
</dbReference>
<dbReference type="Pfam" id="PF00923">
    <property type="entry name" value="TAL_FSA"/>
    <property type="match status" value="1"/>
</dbReference>
<dbReference type="EC" id="2.2.1.2" evidence="5 10"/>
<dbReference type="AlphaFoldDB" id="A0A6P2D1P7"/>
<name>A0A6P2D1P7_9BACT</name>
<reference evidence="11 12" key="1">
    <citation type="submission" date="2019-05" db="EMBL/GenBank/DDBJ databases">
        <authorList>
            <consortium name="Science for Life Laboratories"/>
        </authorList>
    </citation>
    <scope>NUCLEOTIDE SEQUENCE [LARGE SCALE GENOMIC DNA]</scope>
    <source>
        <strain evidence="11">Soil9</strain>
    </source>
</reference>
<evidence type="ECO:0000313" key="11">
    <source>
        <dbReference type="EMBL" id="VTR95043.1"/>
    </source>
</evidence>
<dbReference type="InterPro" id="IPR004732">
    <property type="entry name" value="Transaldolase_2"/>
</dbReference>
<proteinExistence type="inferred from homology"/>
<dbReference type="RefSeq" id="WP_162669510.1">
    <property type="nucleotide sequence ID" value="NZ_LR593886.1"/>
</dbReference>
<keyword evidence="8 10" id="KW-0570">Pentose shunt</keyword>
<dbReference type="PANTHER" id="PTHR10683">
    <property type="entry name" value="TRANSALDOLASE"/>
    <property type="match status" value="1"/>
</dbReference>
<comment type="function">
    <text evidence="1 10">Transaldolase is important for the balance of metabolites in the pentose-phosphate pathway.</text>
</comment>
<evidence type="ECO:0000256" key="2">
    <source>
        <dbReference type="ARBA" id="ARBA00004496"/>
    </source>
</evidence>
<dbReference type="SUPFAM" id="SSF51569">
    <property type="entry name" value="Aldolase"/>
    <property type="match status" value="1"/>
</dbReference>
<evidence type="ECO:0000313" key="12">
    <source>
        <dbReference type="Proteomes" id="UP000464178"/>
    </source>
</evidence>
<evidence type="ECO:0000256" key="6">
    <source>
        <dbReference type="ARBA" id="ARBA00022490"/>
    </source>
</evidence>
<accession>A0A6P2D1P7</accession>
<dbReference type="Gene3D" id="3.20.20.70">
    <property type="entry name" value="Aldolase class I"/>
    <property type="match status" value="1"/>
</dbReference>
<comment type="similarity">
    <text evidence="4 10">Belongs to the transaldolase family. Type 2 subfamily.</text>
</comment>
<comment type="catalytic activity">
    <reaction evidence="10">
        <text>D-sedoheptulose 7-phosphate + D-glyceraldehyde 3-phosphate = D-erythrose 4-phosphate + beta-D-fructose 6-phosphate</text>
        <dbReference type="Rhea" id="RHEA:17053"/>
        <dbReference type="ChEBI" id="CHEBI:16897"/>
        <dbReference type="ChEBI" id="CHEBI:57483"/>
        <dbReference type="ChEBI" id="CHEBI:57634"/>
        <dbReference type="ChEBI" id="CHEBI:59776"/>
        <dbReference type="EC" id="2.2.1.2"/>
    </reaction>
</comment>
<gene>
    <name evidence="10" type="primary">tal</name>
    <name evidence="11" type="ORF">SOIL9_26710</name>
</gene>
<dbReference type="KEGG" id="gms:SOIL9_26710"/>
<dbReference type="EMBL" id="LR593886">
    <property type="protein sequence ID" value="VTR95043.1"/>
    <property type="molecule type" value="Genomic_DNA"/>
</dbReference>
<dbReference type="GO" id="GO:0006098">
    <property type="term" value="P:pentose-phosphate shunt"/>
    <property type="evidence" value="ECO:0007669"/>
    <property type="project" value="UniProtKB-UniRule"/>
</dbReference>
<sequence length="363" mass="39816">MTPLQSLAATGTKLWLDSVDPELIKLNRSQGATGATSNPIIIAGLLEDKKNLDAGKPGRFDADMKTFFDQGLNDEAVAWAMTDKLVKQAQDVFTDVWASTNGDDGWVSFELDPLLEDKAQTKNTAERTEEYIRLGKKWAAGHTNRMIKVPATPGGLGAIEELVASGVAVNITLIFSERQYKLAQQAAWRGVQRRSDKQNVKTVYSIFVSRVDVYTEEHVSSLSPAAQGQVGIVNAKRIWKMNKDFWADKGLARKQELIFASTGAKKTPKNPNPDPVKYVAAFAGSDIETNPPETNDAVAKTNPPHVFTRLVDQMPPAEVLADIDAKVDNAKMEETLMSEGLAKFADPHKKLIELIGKKRAALK</sequence>
<dbReference type="UniPathway" id="UPA00115">
    <property type="reaction ID" value="UER00414"/>
</dbReference>
<keyword evidence="7 10" id="KW-0808">Transferase</keyword>
<dbReference type="InterPro" id="IPR013785">
    <property type="entry name" value="Aldolase_TIM"/>
</dbReference>
<dbReference type="Proteomes" id="UP000464178">
    <property type="component" value="Chromosome"/>
</dbReference>
<keyword evidence="12" id="KW-1185">Reference proteome</keyword>
<keyword evidence="9 10" id="KW-0704">Schiff base</keyword>
<evidence type="ECO:0000256" key="3">
    <source>
        <dbReference type="ARBA" id="ARBA00004857"/>
    </source>
</evidence>
<organism evidence="11 12">
    <name type="scientific">Gemmata massiliana</name>
    <dbReference type="NCBI Taxonomy" id="1210884"/>
    <lineage>
        <taxon>Bacteria</taxon>
        <taxon>Pseudomonadati</taxon>
        <taxon>Planctomycetota</taxon>
        <taxon>Planctomycetia</taxon>
        <taxon>Gemmatales</taxon>
        <taxon>Gemmataceae</taxon>
        <taxon>Gemmata</taxon>
    </lineage>
</organism>